<dbReference type="InterPro" id="IPR001849">
    <property type="entry name" value="PH_domain"/>
</dbReference>
<evidence type="ECO:0000256" key="1">
    <source>
        <dbReference type="SAM" id="MobiDB-lite"/>
    </source>
</evidence>
<dbReference type="GO" id="GO:0030055">
    <property type="term" value="C:cell-substrate junction"/>
    <property type="evidence" value="ECO:0007669"/>
    <property type="project" value="TreeGrafter"/>
</dbReference>
<dbReference type="AlphaFoldDB" id="A0A8B8HYD8"/>
<sequence>MLADGEIVGDGSWNLTIYVTDLNEKRTMVVKGDMHIGGVMLKLTESFGKDFKKDWSDHALWWPTRNKWLSRPKHTLDQYGVHADAALHFTPMHKPLRIQLPDLRYIDCKIDFSIDTFSAVMQLCKSLGIRHPEELSLCYPLEPSHLKQNYQNLKEAKKIKSVQAPDTNTFIAATRGSSNSLDRSLACPATPPPPRSLSATPVASQQNGTLRRYGGHIYSTQSDGSSDGGYCGTPPRAASLDALDSLAELSLADSPLEPDSQSRESLLTPKSLMERARMNVGWLDSSLSIMEQYVREWDTLQLRFKFYSFFDLTPRAQDASRLNQLYQQARWQILNQEVHCTEEEMLLFAALQLQIELQTLAGGGVDANDGSQGTGAAAAPEDEIDAALSELQVQLEGGPPARPDITHVPELAGYLKYRGRQRFTLRAYKRGWVSCRDGVLRIHASRDAAARGDTPSYAVELRGAEVTPDAHPASGRYGIKLEVPAEDTMHEMWLKCENEDQYAEWVAACRLGSRGRSLADSAFTTEAAAVKTLLALQRPQPAAALNQHSLPHLDHLQPENYLAPRFLKKLKSKFTQRVLESHANVKDLPLLEAKLQYIKTWQNLPDYGQTLFVVRFMGHRKDEIISIANNRIMRLDPNTGDHIKTWRFSTMKAWNVNWEIKHMMVQFEEGNIIFSVQSADCKVVHEFIGGYIFLSMRSKDANQTLDEELFHKLTGGWT</sequence>
<dbReference type="CDD" id="cd13205">
    <property type="entry name" value="FERM_C_fermitin"/>
    <property type="match status" value="1"/>
</dbReference>
<feature type="region of interest" description="Disordered" evidence="1">
    <location>
        <begin position="180"/>
        <end position="205"/>
    </location>
</feature>
<name>A0A8B8HYD8_VANTA</name>
<dbReference type="Proteomes" id="UP001652626">
    <property type="component" value="Chromosome 19"/>
</dbReference>
<dbReference type="OrthoDB" id="10057618at2759"/>
<dbReference type="PANTHER" id="PTHR16160:SF13">
    <property type="entry name" value="FERMITIN 2-RELATED"/>
    <property type="match status" value="1"/>
</dbReference>
<reference evidence="4" key="1">
    <citation type="submission" date="2025-08" db="UniProtKB">
        <authorList>
            <consortium name="RefSeq"/>
        </authorList>
    </citation>
    <scope>IDENTIFICATION</scope>
    <source>
        <tissue evidence="4">Whole body</tissue>
    </source>
</reference>
<dbReference type="Pfam" id="PF18124">
    <property type="entry name" value="Kindlin_2_N"/>
    <property type="match status" value="1"/>
</dbReference>
<dbReference type="GO" id="GO:0007229">
    <property type="term" value="P:integrin-mediated signaling pathway"/>
    <property type="evidence" value="ECO:0007669"/>
    <property type="project" value="InterPro"/>
</dbReference>
<organism evidence="3 4">
    <name type="scientific">Vanessa tameamea</name>
    <name type="common">Kamehameha butterfly</name>
    <dbReference type="NCBI Taxonomy" id="334116"/>
    <lineage>
        <taxon>Eukaryota</taxon>
        <taxon>Metazoa</taxon>
        <taxon>Ecdysozoa</taxon>
        <taxon>Arthropoda</taxon>
        <taxon>Hexapoda</taxon>
        <taxon>Insecta</taxon>
        <taxon>Pterygota</taxon>
        <taxon>Neoptera</taxon>
        <taxon>Endopterygota</taxon>
        <taxon>Lepidoptera</taxon>
        <taxon>Glossata</taxon>
        <taxon>Ditrysia</taxon>
        <taxon>Papilionoidea</taxon>
        <taxon>Nymphalidae</taxon>
        <taxon>Nymphalinae</taxon>
        <taxon>Vanessa</taxon>
    </lineage>
</organism>
<dbReference type="Gene3D" id="3.10.20.90">
    <property type="entry name" value="Phosphatidylinositol 3-kinase Catalytic Subunit, Chain A, domain 1"/>
    <property type="match status" value="2"/>
</dbReference>
<dbReference type="OMA" id="PEHGIHY"/>
<evidence type="ECO:0000313" key="3">
    <source>
        <dbReference type="Proteomes" id="UP001652626"/>
    </source>
</evidence>
<accession>A0A8B8HYD8</accession>
<dbReference type="Gene3D" id="1.20.80.10">
    <property type="match status" value="1"/>
</dbReference>
<dbReference type="GO" id="GO:0048513">
    <property type="term" value="P:animal organ development"/>
    <property type="evidence" value="ECO:0007669"/>
    <property type="project" value="UniProtKB-ARBA"/>
</dbReference>
<dbReference type="SUPFAM" id="SSF50729">
    <property type="entry name" value="PH domain-like"/>
    <property type="match status" value="2"/>
</dbReference>
<dbReference type="RefSeq" id="XP_026489720.1">
    <property type="nucleotide sequence ID" value="XM_026633935.2"/>
</dbReference>
<dbReference type="PANTHER" id="PTHR16160">
    <property type="entry name" value="FERMITIN 2-RELATED"/>
    <property type="match status" value="1"/>
</dbReference>
<keyword evidence="3" id="KW-1185">Reference proteome</keyword>
<dbReference type="GeneID" id="113396125"/>
<dbReference type="Pfam" id="PF00373">
    <property type="entry name" value="FERM_M"/>
    <property type="match status" value="1"/>
</dbReference>
<dbReference type="Pfam" id="PF00169">
    <property type="entry name" value="PH"/>
    <property type="match status" value="1"/>
</dbReference>
<feature type="domain" description="PH" evidence="2">
    <location>
        <begin position="408"/>
        <end position="514"/>
    </location>
</feature>
<evidence type="ECO:0000313" key="4">
    <source>
        <dbReference type="RefSeq" id="XP_026489720.1"/>
    </source>
</evidence>
<dbReference type="InterPro" id="IPR037843">
    <property type="entry name" value="Kindlin/fermitin"/>
</dbReference>
<dbReference type="GO" id="GO:0048731">
    <property type="term" value="P:system development"/>
    <property type="evidence" value="ECO:0007669"/>
    <property type="project" value="UniProtKB-ARBA"/>
</dbReference>
<dbReference type="SUPFAM" id="SSF47031">
    <property type="entry name" value="Second domain of FERM"/>
    <property type="match status" value="1"/>
</dbReference>
<dbReference type="InterPro" id="IPR019749">
    <property type="entry name" value="Band_41_domain"/>
</dbReference>
<protein>
    <submittedName>
        <fullName evidence="4">Unc-112-related protein</fullName>
    </submittedName>
</protein>
<dbReference type="InterPro" id="IPR019748">
    <property type="entry name" value="FERM_central"/>
</dbReference>
<evidence type="ECO:0000259" key="2">
    <source>
        <dbReference type="PROSITE" id="PS50003"/>
    </source>
</evidence>
<dbReference type="Gene3D" id="2.30.29.30">
    <property type="entry name" value="Pleckstrin-homology domain (PH domain)/Phosphotyrosine-binding domain (PTB)"/>
    <property type="match status" value="2"/>
</dbReference>
<dbReference type="InterPro" id="IPR035963">
    <property type="entry name" value="FERM_2"/>
</dbReference>
<dbReference type="CDD" id="cd14473">
    <property type="entry name" value="FERM_B-lobe"/>
    <property type="match status" value="1"/>
</dbReference>
<gene>
    <name evidence="4" type="primary">LOC113396125</name>
</gene>
<proteinExistence type="predicted"/>
<dbReference type="GO" id="GO:0005178">
    <property type="term" value="F:integrin binding"/>
    <property type="evidence" value="ECO:0007669"/>
    <property type="project" value="TreeGrafter"/>
</dbReference>
<dbReference type="SMART" id="SM00233">
    <property type="entry name" value="PH"/>
    <property type="match status" value="1"/>
</dbReference>
<dbReference type="InterPro" id="IPR014352">
    <property type="entry name" value="FERM/acyl-CoA-bd_prot_sf"/>
</dbReference>
<dbReference type="InterPro" id="IPR040790">
    <property type="entry name" value="Kindlin_2_N"/>
</dbReference>
<dbReference type="CDD" id="cd17095">
    <property type="entry name" value="FERM_F0_kindlins"/>
    <property type="match status" value="1"/>
</dbReference>
<dbReference type="GO" id="GO:0007160">
    <property type="term" value="P:cell-matrix adhesion"/>
    <property type="evidence" value="ECO:0007669"/>
    <property type="project" value="TreeGrafter"/>
</dbReference>
<dbReference type="PROSITE" id="PS50003">
    <property type="entry name" value="PH_DOMAIN"/>
    <property type="match status" value="1"/>
</dbReference>
<dbReference type="SMART" id="SM00295">
    <property type="entry name" value="B41"/>
    <property type="match status" value="1"/>
</dbReference>
<dbReference type="CDD" id="cd17096">
    <property type="entry name" value="FERM_F1_kindlins"/>
    <property type="match status" value="1"/>
</dbReference>
<dbReference type="InterPro" id="IPR011993">
    <property type="entry name" value="PH-like_dom_sf"/>
</dbReference>